<feature type="region of interest" description="Disordered" evidence="1">
    <location>
        <begin position="133"/>
        <end position="155"/>
    </location>
</feature>
<dbReference type="AlphaFoldDB" id="A0A2G8SLY9"/>
<evidence type="ECO:0000313" key="3">
    <source>
        <dbReference type="Proteomes" id="UP000230002"/>
    </source>
</evidence>
<evidence type="ECO:0000256" key="1">
    <source>
        <dbReference type="SAM" id="MobiDB-lite"/>
    </source>
</evidence>
<dbReference type="EMBL" id="AYKW01000004">
    <property type="protein sequence ID" value="PIL34760.1"/>
    <property type="molecule type" value="Genomic_DNA"/>
</dbReference>
<sequence>MSDDELPDHLKVPEALKTHPELIKRNLRLDYPLNIGSVYATSGHDGPQTVVKVLDPASEEEAIIERLQRGTSTRNHLVPCEIIRSDCTLLVMPPILREKNPFRMLCVMLKVFHQIAEDLCFGNVMIALQESERQHPQTKAGPDQQKCRTYGLQWA</sequence>
<dbReference type="Proteomes" id="UP000230002">
    <property type="component" value="Unassembled WGS sequence"/>
</dbReference>
<name>A0A2G8SLY9_9APHY</name>
<keyword evidence="3" id="KW-1185">Reference proteome</keyword>
<gene>
    <name evidence="2" type="ORF">GSI_02547</name>
</gene>
<organism evidence="2 3">
    <name type="scientific">Ganoderma sinense ZZ0214-1</name>
    <dbReference type="NCBI Taxonomy" id="1077348"/>
    <lineage>
        <taxon>Eukaryota</taxon>
        <taxon>Fungi</taxon>
        <taxon>Dikarya</taxon>
        <taxon>Basidiomycota</taxon>
        <taxon>Agaricomycotina</taxon>
        <taxon>Agaricomycetes</taxon>
        <taxon>Polyporales</taxon>
        <taxon>Polyporaceae</taxon>
        <taxon>Ganoderma</taxon>
    </lineage>
</organism>
<comment type="caution">
    <text evidence="2">The sequence shown here is derived from an EMBL/GenBank/DDBJ whole genome shotgun (WGS) entry which is preliminary data.</text>
</comment>
<evidence type="ECO:0000313" key="2">
    <source>
        <dbReference type="EMBL" id="PIL34760.1"/>
    </source>
</evidence>
<reference evidence="2 3" key="1">
    <citation type="journal article" date="2015" name="Sci. Rep.">
        <title>Chromosome-level genome map provides insights into diverse defense mechanisms in the medicinal fungus Ganoderma sinense.</title>
        <authorList>
            <person name="Zhu Y."/>
            <person name="Xu J."/>
            <person name="Sun C."/>
            <person name="Zhou S."/>
            <person name="Xu H."/>
            <person name="Nelson D.R."/>
            <person name="Qian J."/>
            <person name="Song J."/>
            <person name="Luo H."/>
            <person name="Xiang L."/>
            <person name="Li Y."/>
            <person name="Xu Z."/>
            <person name="Ji A."/>
            <person name="Wang L."/>
            <person name="Lu S."/>
            <person name="Hayward A."/>
            <person name="Sun W."/>
            <person name="Li X."/>
            <person name="Schwartz D.C."/>
            <person name="Wang Y."/>
            <person name="Chen S."/>
        </authorList>
    </citation>
    <scope>NUCLEOTIDE SEQUENCE [LARGE SCALE GENOMIC DNA]</scope>
    <source>
        <strain evidence="2 3">ZZ0214-1</strain>
    </source>
</reference>
<accession>A0A2G8SLY9</accession>
<protein>
    <submittedName>
        <fullName evidence="2">Uncharacterized protein</fullName>
    </submittedName>
</protein>
<proteinExistence type="predicted"/>